<keyword evidence="3" id="KW-1185">Reference proteome</keyword>
<feature type="compositionally biased region" description="Low complexity" evidence="1">
    <location>
        <begin position="78"/>
        <end position="103"/>
    </location>
</feature>
<organism evidence="2 3">
    <name type="scientific">Pholiota conissans</name>
    <dbReference type="NCBI Taxonomy" id="109636"/>
    <lineage>
        <taxon>Eukaryota</taxon>
        <taxon>Fungi</taxon>
        <taxon>Dikarya</taxon>
        <taxon>Basidiomycota</taxon>
        <taxon>Agaricomycotina</taxon>
        <taxon>Agaricomycetes</taxon>
        <taxon>Agaricomycetidae</taxon>
        <taxon>Agaricales</taxon>
        <taxon>Agaricineae</taxon>
        <taxon>Strophariaceae</taxon>
        <taxon>Pholiota</taxon>
    </lineage>
</organism>
<dbReference type="EMBL" id="MU156086">
    <property type="protein sequence ID" value="KAF9470300.1"/>
    <property type="molecule type" value="Genomic_DNA"/>
</dbReference>
<evidence type="ECO:0000313" key="2">
    <source>
        <dbReference type="EMBL" id="KAF9470300.1"/>
    </source>
</evidence>
<reference evidence="2" key="1">
    <citation type="submission" date="2020-11" db="EMBL/GenBank/DDBJ databases">
        <authorList>
            <consortium name="DOE Joint Genome Institute"/>
            <person name="Ahrendt S."/>
            <person name="Riley R."/>
            <person name="Andreopoulos W."/>
            <person name="Labutti K."/>
            <person name="Pangilinan J."/>
            <person name="Ruiz-Duenas F.J."/>
            <person name="Barrasa J.M."/>
            <person name="Sanchez-Garcia M."/>
            <person name="Camarero S."/>
            <person name="Miyauchi S."/>
            <person name="Serrano A."/>
            <person name="Linde D."/>
            <person name="Babiker R."/>
            <person name="Drula E."/>
            <person name="Ayuso-Fernandez I."/>
            <person name="Pacheco R."/>
            <person name="Padilla G."/>
            <person name="Ferreira P."/>
            <person name="Barriuso J."/>
            <person name="Kellner H."/>
            <person name="Castanera R."/>
            <person name="Alfaro M."/>
            <person name="Ramirez L."/>
            <person name="Pisabarro A.G."/>
            <person name="Kuo A."/>
            <person name="Tritt A."/>
            <person name="Lipzen A."/>
            <person name="He G."/>
            <person name="Yan M."/>
            <person name="Ng V."/>
            <person name="Cullen D."/>
            <person name="Martin F."/>
            <person name="Rosso M.-N."/>
            <person name="Henrissat B."/>
            <person name="Hibbett D."/>
            <person name="Martinez A.T."/>
            <person name="Grigoriev I.V."/>
        </authorList>
    </citation>
    <scope>NUCLEOTIDE SEQUENCE</scope>
    <source>
        <strain evidence="2">CIRM-BRFM 674</strain>
    </source>
</reference>
<dbReference type="AlphaFoldDB" id="A0A9P5YMH5"/>
<feature type="region of interest" description="Disordered" evidence="1">
    <location>
        <begin position="78"/>
        <end position="116"/>
    </location>
</feature>
<feature type="region of interest" description="Disordered" evidence="1">
    <location>
        <begin position="325"/>
        <end position="351"/>
    </location>
</feature>
<name>A0A9P5YMH5_9AGAR</name>
<feature type="region of interest" description="Disordered" evidence="1">
    <location>
        <begin position="151"/>
        <end position="172"/>
    </location>
</feature>
<proteinExistence type="predicted"/>
<evidence type="ECO:0000313" key="3">
    <source>
        <dbReference type="Proteomes" id="UP000807469"/>
    </source>
</evidence>
<accession>A0A9P5YMH5</accession>
<evidence type="ECO:0000256" key="1">
    <source>
        <dbReference type="SAM" id="MobiDB-lite"/>
    </source>
</evidence>
<feature type="compositionally biased region" description="Low complexity" evidence="1">
    <location>
        <begin position="340"/>
        <end position="349"/>
    </location>
</feature>
<dbReference type="Proteomes" id="UP000807469">
    <property type="component" value="Unassembled WGS sequence"/>
</dbReference>
<gene>
    <name evidence="2" type="ORF">BDN70DRAFT_902218</name>
</gene>
<sequence>MASSNDCAFFYQQNATYSVKRIPVVTQDGVATFAFEGTTHMSETYMDDMYAAPEHMLRNGRARGPLFKSFVPFNPSSSGAANTTNATTTTAAAPKASSAPGSTNAMAGNAPTTASNAPRISSALAIASTTASFASQPTVTSATVPTVPTVATPSTGNAAPARAATSSTVPPAITPSAGNAAPGSVMMSGGAGAPPAGNAAPARAATQPNVTATFAPFIGNAAPGGTVTLSNVNPAIAPPVGIAASARAATQSSYAMGPAVANPMNSVSARSSGTTAPMVPPASLMNASFGSSRRANANASQYCNTRDSPFRNLAPISYFNTLGGSSSSTHPVAGNRRVDSSSTSTSSSTYVPNSKKRAAAVHNVYNKYLTNNLLFSKNSVPVDVDSDEIDFENARIIIISDDE</sequence>
<comment type="caution">
    <text evidence="2">The sequence shown here is derived from an EMBL/GenBank/DDBJ whole genome shotgun (WGS) entry which is preliminary data.</text>
</comment>
<protein>
    <submittedName>
        <fullName evidence="2">Uncharacterized protein</fullName>
    </submittedName>
</protein>
<feature type="compositionally biased region" description="Polar residues" evidence="1">
    <location>
        <begin position="104"/>
        <end position="116"/>
    </location>
</feature>